<organism evidence="1 2">
    <name type="scientific">Candidula unifasciata</name>
    <dbReference type="NCBI Taxonomy" id="100452"/>
    <lineage>
        <taxon>Eukaryota</taxon>
        <taxon>Metazoa</taxon>
        <taxon>Spiralia</taxon>
        <taxon>Lophotrochozoa</taxon>
        <taxon>Mollusca</taxon>
        <taxon>Gastropoda</taxon>
        <taxon>Heterobranchia</taxon>
        <taxon>Euthyneura</taxon>
        <taxon>Panpulmonata</taxon>
        <taxon>Eupulmonata</taxon>
        <taxon>Stylommatophora</taxon>
        <taxon>Helicina</taxon>
        <taxon>Helicoidea</taxon>
        <taxon>Geomitridae</taxon>
        <taxon>Candidula</taxon>
    </lineage>
</organism>
<dbReference type="AlphaFoldDB" id="A0A8S4A1J6"/>
<proteinExistence type="predicted"/>
<sequence>MTALPSAQALALPPPDLQLHLISDSDTDVDQCYRPGSRRPSNVSLSRKTNDPFSPQGFTMLTRLFFSSSNRIRSCPQLAVQKNNDSPCCDMAPITDNQGNIIHMCPALKTNLYVDVAEPDTGGIRSAASTPTPPSSPGSRRNYVVSSSCVSKFQTCPCETVLPSTTALGIQTNTYSVDSQKDRLDGWLPLGNENLQQHDTSYLRNSCSNSNFPVGDFSQQLLDDNNSEVEDGSSVHINGRFPSHGCYHYFQDTSLDDSIDKCNRWLQSLHINTADKVKSRSHIQLPTA</sequence>
<accession>A0A8S4A1J6</accession>
<gene>
    <name evidence="1" type="ORF">CUNI_LOCUS21225</name>
</gene>
<name>A0A8S4A1J6_9EUPU</name>
<dbReference type="Proteomes" id="UP000678393">
    <property type="component" value="Unassembled WGS sequence"/>
</dbReference>
<keyword evidence="2" id="KW-1185">Reference proteome</keyword>
<evidence type="ECO:0000313" key="2">
    <source>
        <dbReference type="Proteomes" id="UP000678393"/>
    </source>
</evidence>
<protein>
    <submittedName>
        <fullName evidence="1">Uncharacterized protein</fullName>
    </submittedName>
</protein>
<evidence type="ECO:0000313" key="1">
    <source>
        <dbReference type="EMBL" id="CAG5135667.1"/>
    </source>
</evidence>
<dbReference type="OrthoDB" id="6102198at2759"/>
<reference evidence="1" key="1">
    <citation type="submission" date="2021-04" db="EMBL/GenBank/DDBJ databases">
        <authorList>
            <consortium name="Molecular Ecology Group"/>
        </authorList>
    </citation>
    <scope>NUCLEOTIDE SEQUENCE</scope>
</reference>
<dbReference type="EMBL" id="CAJHNH020008445">
    <property type="protein sequence ID" value="CAG5135667.1"/>
    <property type="molecule type" value="Genomic_DNA"/>
</dbReference>
<comment type="caution">
    <text evidence="1">The sequence shown here is derived from an EMBL/GenBank/DDBJ whole genome shotgun (WGS) entry which is preliminary data.</text>
</comment>